<organism evidence="1 2">
    <name type="scientific">Rhizopus azygosporus</name>
    <name type="common">Rhizopus microsporus var. azygosporus</name>
    <dbReference type="NCBI Taxonomy" id="86630"/>
    <lineage>
        <taxon>Eukaryota</taxon>
        <taxon>Fungi</taxon>
        <taxon>Fungi incertae sedis</taxon>
        <taxon>Mucoromycota</taxon>
        <taxon>Mucoromycotina</taxon>
        <taxon>Mucoromycetes</taxon>
        <taxon>Mucorales</taxon>
        <taxon>Mucorineae</taxon>
        <taxon>Rhizopodaceae</taxon>
        <taxon>Rhizopus</taxon>
    </lineage>
</organism>
<reference evidence="1 2" key="1">
    <citation type="journal article" date="2018" name="G3 (Bethesda)">
        <title>Phylogenetic and Phylogenomic Definition of Rhizopus Species.</title>
        <authorList>
            <person name="Gryganskyi A.P."/>
            <person name="Golan J."/>
            <person name="Dolatabadi S."/>
            <person name="Mondo S."/>
            <person name="Robb S."/>
            <person name="Idnurm A."/>
            <person name="Muszewska A."/>
            <person name="Steczkiewicz K."/>
            <person name="Masonjones S."/>
            <person name="Liao H.L."/>
            <person name="Gajdeczka M.T."/>
            <person name="Anike F."/>
            <person name="Vuek A."/>
            <person name="Anishchenko I.M."/>
            <person name="Voigt K."/>
            <person name="de Hoog G.S."/>
            <person name="Smith M.E."/>
            <person name="Heitman J."/>
            <person name="Vilgalys R."/>
            <person name="Stajich J.E."/>
        </authorList>
    </citation>
    <scope>NUCLEOTIDE SEQUENCE [LARGE SCALE GENOMIC DNA]</scope>
    <source>
        <strain evidence="1 2">CBS 357.93</strain>
    </source>
</reference>
<name>A0A367IVQ1_RHIAZ</name>
<evidence type="ECO:0000313" key="1">
    <source>
        <dbReference type="EMBL" id="RCH81696.1"/>
    </source>
</evidence>
<dbReference type="AlphaFoldDB" id="A0A367IVQ1"/>
<accession>A0A367IVQ1</accession>
<gene>
    <name evidence="1" type="ORF">CU097_004810</name>
</gene>
<feature type="non-terminal residue" evidence="1">
    <location>
        <position position="79"/>
    </location>
</feature>
<keyword evidence="2" id="KW-1185">Reference proteome</keyword>
<dbReference type="Proteomes" id="UP000252139">
    <property type="component" value="Unassembled WGS sequence"/>
</dbReference>
<sequence length="79" mass="9003">MATTDEIESNEDVITSLLDNDVIFIVMLYDYDPDVKLIQVGQDAMRALPDLAITAIEINKYLMNKRGLVLNKMEKLNNE</sequence>
<evidence type="ECO:0000313" key="2">
    <source>
        <dbReference type="Proteomes" id="UP000252139"/>
    </source>
</evidence>
<comment type="caution">
    <text evidence="1">The sequence shown here is derived from an EMBL/GenBank/DDBJ whole genome shotgun (WGS) entry which is preliminary data.</text>
</comment>
<protein>
    <submittedName>
        <fullName evidence="1">Uncharacterized protein</fullName>
    </submittedName>
</protein>
<dbReference type="EMBL" id="PJQL01003322">
    <property type="protein sequence ID" value="RCH81696.1"/>
    <property type="molecule type" value="Genomic_DNA"/>
</dbReference>
<proteinExistence type="predicted"/>